<dbReference type="GO" id="GO:0009103">
    <property type="term" value="P:lipopolysaccharide biosynthetic process"/>
    <property type="evidence" value="ECO:0007669"/>
    <property type="project" value="TreeGrafter"/>
</dbReference>
<dbReference type="GO" id="GO:0016757">
    <property type="term" value="F:glycosyltransferase activity"/>
    <property type="evidence" value="ECO:0007669"/>
    <property type="project" value="InterPro"/>
</dbReference>
<dbReference type="PANTHER" id="PTHR46401">
    <property type="entry name" value="GLYCOSYLTRANSFERASE WBBK-RELATED"/>
    <property type="match status" value="1"/>
</dbReference>
<reference evidence="4" key="1">
    <citation type="submission" date="2020-10" db="EMBL/GenBank/DDBJ databases">
        <authorList>
            <person name="Castelo-Branco R."/>
            <person name="Eusebio N."/>
            <person name="Adriana R."/>
            <person name="Vieira A."/>
            <person name="Brugerolle De Fraissinette N."/>
            <person name="Rezende De Castro R."/>
            <person name="Schneider M.P."/>
            <person name="Vasconcelos V."/>
            <person name="Leao P.N."/>
        </authorList>
    </citation>
    <scope>NUCLEOTIDE SEQUENCE</scope>
    <source>
        <strain evidence="4">LEGE 07157</strain>
    </source>
</reference>
<dbReference type="InterPro" id="IPR001296">
    <property type="entry name" value="Glyco_trans_1"/>
</dbReference>
<dbReference type="EMBL" id="JADEWZ010000037">
    <property type="protein sequence ID" value="MBE9118088.1"/>
    <property type="molecule type" value="Genomic_DNA"/>
</dbReference>
<evidence type="ECO:0000259" key="2">
    <source>
        <dbReference type="Pfam" id="PF00534"/>
    </source>
</evidence>
<proteinExistence type="predicted"/>
<gene>
    <name evidence="4" type="ORF">IQ249_19520</name>
</gene>
<feature type="domain" description="Glycosyl transferase family 1" evidence="2">
    <location>
        <begin position="194"/>
        <end position="361"/>
    </location>
</feature>
<comment type="caution">
    <text evidence="4">The sequence shown here is derived from an EMBL/GenBank/DDBJ whole genome shotgun (WGS) entry which is preliminary data.</text>
</comment>
<sequence length="404" mass="46233">MCKFPDFPHFYFIFPNVFGFKGGVQVYSTFLLEALQNLYPQARYDIFLKYDQRAPQDDPFLSQTQFHCFGRWHRLLQSLFLGLSILVRGMWQQPQLLITTHANYSMVCYWLKRLAGVPYWVVIHGEEAWDLKNSRLQAALRDADKIVAVSRYTRDRVLAEGYLDPAQLSVLPNTFDASRFRIAPKPQYLLERYGLSPKQPVILTVTRLGRSSAEGKGYRQVLEALVRVRHEIPNVHYLLVGKGDDRDRVESLITRLDLTDCVTLTGFIPDTELCDHYNLCDVFALPSRIEGFGIVYLEALACGKPVLAGNDDGAVDPLDGGRLGVLVDPERVEEIARHLLDILQGSCDNPTLYQPERLRQNTIERFAFSRFQGHLAGLMRSLWGRSEVRPSNPEQNAKFFANFK</sequence>
<evidence type="ECO:0000256" key="1">
    <source>
        <dbReference type="ARBA" id="ARBA00022679"/>
    </source>
</evidence>
<dbReference type="Proteomes" id="UP000654482">
    <property type="component" value="Unassembled WGS sequence"/>
</dbReference>
<name>A0A8J7DZA9_9CYAN</name>
<dbReference type="SUPFAM" id="SSF53756">
    <property type="entry name" value="UDP-Glycosyltransferase/glycogen phosphorylase"/>
    <property type="match status" value="1"/>
</dbReference>
<evidence type="ECO:0000259" key="3">
    <source>
        <dbReference type="Pfam" id="PF13439"/>
    </source>
</evidence>
<dbReference type="InterPro" id="IPR028098">
    <property type="entry name" value="Glyco_trans_4-like_N"/>
</dbReference>
<dbReference type="RefSeq" id="WP_194031175.1">
    <property type="nucleotide sequence ID" value="NZ_JADEWZ010000037.1"/>
</dbReference>
<evidence type="ECO:0000313" key="5">
    <source>
        <dbReference type="Proteomes" id="UP000654482"/>
    </source>
</evidence>
<dbReference type="Pfam" id="PF00534">
    <property type="entry name" value="Glycos_transf_1"/>
    <property type="match status" value="1"/>
</dbReference>
<dbReference type="PANTHER" id="PTHR46401:SF2">
    <property type="entry name" value="GLYCOSYLTRANSFERASE WBBK-RELATED"/>
    <property type="match status" value="1"/>
</dbReference>
<keyword evidence="5" id="KW-1185">Reference proteome</keyword>
<keyword evidence="1" id="KW-0808">Transferase</keyword>
<dbReference type="Gene3D" id="3.40.50.2000">
    <property type="entry name" value="Glycogen Phosphorylase B"/>
    <property type="match status" value="2"/>
</dbReference>
<organism evidence="4 5">
    <name type="scientific">Lusitaniella coriacea LEGE 07157</name>
    <dbReference type="NCBI Taxonomy" id="945747"/>
    <lineage>
        <taxon>Bacteria</taxon>
        <taxon>Bacillati</taxon>
        <taxon>Cyanobacteriota</taxon>
        <taxon>Cyanophyceae</taxon>
        <taxon>Spirulinales</taxon>
        <taxon>Lusitaniellaceae</taxon>
        <taxon>Lusitaniella</taxon>
    </lineage>
</organism>
<dbReference type="Pfam" id="PF13439">
    <property type="entry name" value="Glyco_transf_4"/>
    <property type="match status" value="1"/>
</dbReference>
<evidence type="ECO:0000313" key="4">
    <source>
        <dbReference type="EMBL" id="MBE9118088.1"/>
    </source>
</evidence>
<accession>A0A8J7DZA9</accession>
<dbReference type="AlphaFoldDB" id="A0A8J7DZA9"/>
<protein>
    <submittedName>
        <fullName evidence="4">Glycosyltransferase</fullName>
    </submittedName>
</protein>
<feature type="domain" description="Glycosyltransferase subfamily 4-like N-terminal" evidence="3">
    <location>
        <begin position="22"/>
        <end position="179"/>
    </location>
</feature>